<protein>
    <submittedName>
        <fullName evidence="2">Type II toxin-antitoxin system PemK/MazF family toxin</fullName>
    </submittedName>
</protein>
<gene>
    <name evidence="1" type="ORF">E4P82_20905</name>
    <name evidence="2" type="ORF">E4P82_21145</name>
</gene>
<dbReference type="Pfam" id="PF02452">
    <property type="entry name" value="PemK_toxin"/>
    <property type="match status" value="1"/>
</dbReference>
<dbReference type="EMBL" id="SPMZ01000110">
    <property type="protein sequence ID" value="NMQ21449.1"/>
    <property type="molecule type" value="Genomic_DNA"/>
</dbReference>
<reference evidence="2 3" key="1">
    <citation type="submission" date="2019-03" db="EMBL/GenBank/DDBJ databases">
        <title>Metabolic reconstructions from genomes of highly enriched 'Candidatus Accumulibacter' and 'Candidatus Competibacter' bioreactor populations.</title>
        <authorList>
            <person name="Annavajhala M.K."/>
            <person name="Welles L."/>
            <person name="Abbas B."/>
            <person name="Sorokin D."/>
            <person name="Park H."/>
            <person name="Van Loosdrecht M."/>
            <person name="Chandran K."/>
        </authorList>
    </citation>
    <scope>NUCLEOTIDE SEQUENCE [LARGE SCALE GENOMIC DNA]</scope>
    <source>
        <strain evidence="2 3">SBR_G</strain>
    </source>
</reference>
<keyword evidence="3" id="KW-1185">Reference proteome</keyword>
<dbReference type="InterPro" id="IPR003477">
    <property type="entry name" value="PemK-like"/>
</dbReference>
<name>A0ABX1TU60_9GAMM</name>
<dbReference type="EMBL" id="SPMZ01000116">
    <property type="protein sequence ID" value="NMQ21494.1"/>
    <property type="molecule type" value="Genomic_DNA"/>
</dbReference>
<dbReference type="Proteomes" id="UP000760480">
    <property type="component" value="Unassembled WGS sequence"/>
</dbReference>
<accession>A0ABX1TU60</accession>
<dbReference type="InterPro" id="IPR011067">
    <property type="entry name" value="Plasmid_toxin/cell-grow_inhib"/>
</dbReference>
<dbReference type="Gene3D" id="2.30.30.110">
    <property type="match status" value="1"/>
</dbReference>
<evidence type="ECO:0000313" key="3">
    <source>
        <dbReference type="Proteomes" id="UP000760480"/>
    </source>
</evidence>
<proteinExistence type="predicted"/>
<dbReference type="RefSeq" id="WP_169250714.1">
    <property type="nucleotide sequence ID" value="NZ_SPMZ01000110.1"/>
</dbReference>
<dbReference type="PANTHER" id="PTHR33988">
    <property type="entry name" value="ENDORIBONUCLEASE MAZF-RELATED"/>
    <property type="match status" value="1"/>
</dbReference>
<organism evidence="2 3">
    <name type="scientific">Candidatus Competibacter phosphatis</name>
    <dbReference type="NCBI Taxonomy" id="221280"/>
    <lineage>
        <taxon>Bacteria</taxon>
        <taxon>Pseudomonadati</taxon>
        <taxon>Pseudomonadota</taxon>
        <taxon>Gammaproteobacteria</taxon>
        <taxon>Candidatus Competibacteraceae</taxon>
        <taxon>Candidatus Competibacter</taxon>
    </lineage>
</organism>
<evidence type="ECO:0000313" key="2">
    <source>
        <dbReference type="EMBL" id="NMQ21494.1"/>
    </source>
</evidence>
<comment type="caution">
    <text evidence="2">The sequence shown here is derived from an EMBL/GenBank/DDBJ whole genome shotgun (WGS) entry which is preliminary data.</text>
</comment>
<sequence>MKRGDLVTVALQGDFGKPRPALIVQSDLFNTEHATLSVLPITSEIVGAPIFRITLEPSNTNGLRKVSQIMVDKIVSIKRDKVGEPFGRLEEETMLRVNRALAVWLGIA</sequence>
<evidence type="ECO:0000313" key="1">
    <source>
        <dbReference type="EMBL" id="NMQ21449.1"/>
    </source>
</evidence>
<dbReference type="SUPFAM" id="SSF50118">
    <property type="entry name" value="Cell growth inhibitor/plasmid maintenance toxic component"/>
    <property type="match status" value="1"/>
</dbReference>